<dbReference type="InterPro" id="IPR013783">
    <property type="entry name" value="Ig-like_fold"/>
</dbReference>
<dbReference type="Gene3D" id="1.10.287.130">
    <property type="match status" value="1"/>
</dbReference>
<dbReference type="CDD" id="cd00082">
    <property type="entry name" value="HisKA"/>
    <property type="match status" value="1"/>
</dbReference>
<dbReference type="Gene3D" id="2.130.10.10">
    <property type="entry name" value="YVTN repeat-like/Quinoprotein amine dehydrogenase"/>
    <property type="match status" value="2"/>
</dbReference>
<dbReference type="PANTHER" id="PTHR43547">
    <property type="entry name" value="TWO-COMPONENT HISTIDINE KINASE"/>
    <property type="match status" value="1"/>
</dbReference>
<dbReference type="Gene3D" id="3.40.50.2300">
    <property type="match status" value="1"/>
</dbReference>
<feature type="modified residue" description="4-aspartylphosphate" evidence="6">
    <location>
        <position position="1158"/>
    </location>
</feature>
<dbReference type="Gene3D" id="1.10.10.60">
    <property type="entry name" value="Homeodomain-like"/>
    <property type="match status" value="1"/>
</dbReference>
<evidence type="ECO:0000256" key="5">
    <source>
        <dbReference type="ARBA" id="ARBA00023163"/>
    </source>
</evidence>
<dbReference type="InterPro" id="IPR011047">
    <property type="entry name" value="Quinoprotein_ADH-like_sf"/>
</dbReference>
<evidence type="ECO:0000256" key="1">
    <source>
        <dbReference type="ARBA" id="ARBA00000085"/>
    </source>
</evidence>
<feature type="domain" description="Response regulatory" evidence="11">
    <location>
        <begin position="1110"/>
        <end position="1225"/>
    </location>
</feature>
<evidence type="ECO:0000256" key="8">
    <source>
        <dbReference type="SAM" id="SignalP"/>
    </source>
</evidence>
<comment type="catalytic activity">
    <reaction evidence="1">
        <text>ATP + protein L-histidine = ADP + protein N-phospho-L-histidine.</text>
        <dbReference type="EC" id="2.7.13.3"/>
    </reaction>
</comment>
<dbReference type="InterPro" id="IPR011110">
    <property type="entry name" value="Reg_prop"/>
</dbReference>
<feature type="domain" description="Histidine kinase" evidence="10">
    <location>
        <begin position="842"/>
        <end position="1059"/>
    </location>
</feature>
<dbReference type="SUPFAM" id="SSF63829">
    <property type="entry name" value="Calcium-dependent phosphotriesterase"/>
    <property type="match status" value="1"/>
</dbReference>
<proteinExistence type="predicted"/>
<evidence type="ECO:0000259" key="11">
    <source>
        <dbReference type="PROSITE" id="PS50110"/>
    </source>
</evidence>
<dbReference type="InterPro" id="IPR001789">
    <property type="entry name" value="Sig_transdc_resp-reg_receiver"/>
</dbReference>
<dbReference type="Pfam" id="PF12833">
    <property type="entry name" value="HTH_18"/>
    <property type="match status" value="1"/>
</dbReference>
<feature type="chain" id="PRO_5045422419" description="histidine kinase" evidence="8">
    <location>
        <begin position="21"/>
        <end position="1372"/>
    </location>
</feature>
<dbReference type="SMART" id="SM00448">
    <property type="entry name" value="REC"/>
    <property type="match status" value="1"/>
</dbReference>
<dbReference type="SUPFAM" id="SSF50998">
    <property type="entry name" value="Quinoprotein alcohol dehydrogenase-like"/>
    <property type="match status" value="1"/>
</dbReference>
<name>A0ABX3NYT3_9BACT</name>
<evidence type="ECO:0000256" key="6">
    <source>
        <dbReference type="PROSITE-ProRule" id="PRU00169"/>
    </source>
</evidence>
<dbReference type="PROSITE" id="PS01124">
    <property type="entry name" value="HTH_ARAC_FAMILY_2"/>
    <property type="match status" value="1"/>
</dbReference>
<dbReference type="Pfam" id="PF02518">
    <property type="entry name" value="HATPase_c"/>
    <property type="match status" value="1"/>
</dbReference>
<dbReference type="PRINTS" id="PR00344">
    <property type="entry name" value="BCTRLSENSOR"/>
</dbReference>
<keyword evidence="5" id="KW-0804">Transcription</keyword>
<keyword evidence="4" id="KW-0805">Transcription regulation</keyword>
<dbReference type="SMART" id="SM00387">
    <property type="entry name" value="HATPase_c"/>
    <property type="match status" value="1"/>
</dbReference>
<reference evidence="12 13" key="1">
    <citation type="submission" date="2016-04" db="EMBL/GenBank/DDBJ databases">
        <authorList>
            <person name="Chen L."/>
            <person name="Zhuang W."/>
            <person name="Wang G."/>
        </authorList>
    </citation>
    <scope>NUCLEOTIDE SEQUENCE [LARGE SCALE GENOMIC DNA]</scope>
    <source>
        <strain evidence="13">GR20</strain>
    </source>
</reference>
<dbReference type="SUPFAM" id="SSF55874">
    <property type="entry name" value="ATPase domain of HSP90 chaperone/DNA topoisomerase II/histidine kinase"/>
    <property type="match status" value="1"/>
</dbReference>
<dbReference type="InterPro" id="IPR003594">
    <property type="entry name" value="HATPase_dom"/>
</dbReference>
<dbReference type="Pfam" id="PF07494">
    <property type="entry name" value="Reg_prop"/>
    <property type="match status" value="4"/>
</dbReference>
<evidence type="ECO:0000256" key="3">
    <source>
        <dbReference type="ARBA" id="ARBA00022553"/>
    </source>
</evidence>
<dbReference type="Pfam" id="PF07495">
    <property type="entry name" value="Y_Y_Y"/>
    <property type="match status" value="1"/>
</dbReference>
<dbReference type="Gene3D" id="2.60.40.10">
    <property type="entry name" value="Immunoglobulins"/>
    <property type="match status" value="1"/>
</dbReference>
<sequence length="1372" mass="155157">MRYVIKCILVLLVAIQPAFAGNPPLSYLGIEQGLSNNTIRAIYQDRKGFIWFGTYDGLNRYDGYEFKVFRNRFNDTSSLIDNSIHAIQEDAAGNVWVGTNTGLSIYETATGKFSRLRFLPYGEKAARPFSTETKDLKRTADGAMLIASLTDGLLMYKNDVAVQIPLVANGVTTANYSAACIRIDDKKRVWVFVVSRGLCLFNPNTRQLQLVNETLRASFRIFPDGDRLWVGTNNGIYTYDINTNTYTRALDQYDPQLATDKVADFALDHQHRLWMVTKDNGVKVYDPATPQVTHLVADGRVNSLSNENFNTVFVDREGRVWLGSQRGGINIIDGQKSRFTTIAHDPLNSNSLVSSYVSAFYEMPDGKIWIGSEFGGISLWDRKRSSFINFKNDPGNAATISNNFITSIAADHTGAVWIGTYWGGINRYNQQTHTFRRYKCFNSNYNNAENKMVYQLCVDHEGTLWATTLQEGGIKGALYRYNKTTDRFEYFDNLSELFALKEDRNGVLWAGNFTQLIKIDRVNKQHTYYNIGKSVRCIVEDRAGNFWVGAEGGGLVLFNRAQGKIAARFTTAEGLCNNAVLNMQEDGKGNLWMSTFNGMSCFAIGAKTFRNYYQGDGLQSNQFNPNSSLALRSGELLFGGIKGFNIFNPESIQQTPHPSQVYFTGITVDNQSVPFTDKLKVPYSKAVFSFTYVAPEYATPGKITYAYYMEGWDRGWNYTGNLRTANYTHLGEGSYVFRVKSTDVNGNWNKEEVKLRITVLPPWYRTWLAYLLYGCAVASLLYAWWGYRSRQTRLKYEVAIAHLDAENKKVELEREKAEREKEQVLNERERTINENKLTFFTNVSHEFRTPLTLIINPLKDVLSRKPESPEKPDGELQTVYRNARRMLSLVDQLLLFRKAESGMDTIRPAKQDVYALAHDIYLCFVQQAKAKKITYEYDCPQHPEVYADREKLGIILYNLLSNACKYTPEGGRIVLQVRETDNEVVFQVQDTGIGIDKETGDQLFEKFYRASGSAITAQKGFGIGLYLVKHLTARHKGKISFESKPGEGTTFTLSLLKGVQHFGTDVILDDVTVQPVLLDELTLDDELSASTESGEPDGEPLEAVVTEKKSILLIDDDERILQYLSGLFRNTYQVLLAADGENGLSLAHKHLPDLVIADIQMQGMSGIDLCKKIKEDAALQHIPVILLTASTSAEVRLKGVEGGADDYITKPFDKDILVARVASLLKARTVLQHYFFNAITLNHTDQKVSQEYKEFLERCIAIVESHLDDDSFNLKVLLAEIGMSRSNLFRKVKSVSGLSIKSFIRFIRLRKAAELFINTNYNVSETALRVGINDIKFFRAEFHKVFGMNPSDYIKKYRKTFGAQFSVRKPGK</sequence>
<dbReference type="SMART" id="SM00388">
    <property type="entry name" value="HisKA"/>
    <property type="match status" value="1"/>
</dbReference>
<dbReference type="EC" id="2.7.13.3" evidence="2"/>
<dbReference type="InterPro" id="IPR011123">
    <property type="entry name" value="Y_Y_Y"/>
</dbReference>
<evidence type="ECO:0000313" key="12">
    <source>
        <dbReference type="EMBL" id="OQP50044.1"/>
    </source>
</evidence>
<evidence type="ECO:0000256" key="2">
    <source>
        <dbReference type="ARBA" id="ARBA00012438"/>
    </source>
</evidence>
<feature type="domain" description="HTH araC/xylS-type" evidence="9">
    <location>
        <begin position="1257"/>
        <end position="1356"/>
    </location>
</feature>
<dbReference type="InterPro" id="IPR018060">
    <property type="entry name" value="HTH_AraC"/>
</dbReference>
<dbReference type="PROSITE" id="PS50109">
    <property type="entry name" value="HIS_KIN"/>
    <property type="match status" value="1"/>
</dbReference>
<dbReference type="InterPro" id="IPR009057">
    <property type="entry name" value="Homeodomain-like_sf"/>
</dbReference>
<dbReference type="InterPro" id="IPR036097">
    <property type="entry name" value="HisK_dim/P_sf"/>
</dbReference>
<dbReference type="PROSITE" id="PS50110">
    <property type="entry name" value="RESPONSE_REGULATORY"/>
    <property type="match status" value="1"/>
</dbReference>
<evidence type="ECO:0000313" key="13">
    <source>
        <dbReference type="Proteomes" id="UP000192277"/>
    </source>
</evidence>
<keyword evidence="7" id="KW-0175">Coiled coil</keyword>
<dbReference type="InterPro" id="IPR003661">
    <property type="entry name" value="HisK_dim/P_dom"/>
</dbReference>
<evidence type="ECO:0000256" key="4">
    <source>
        <dbReference type="ARBA" id="ARBA00023015"/>
    </source>
</evidence>
<dbReference type="SMART" id="SM00342">
    <property type="entry name" value="HTH_ARAC"/>
    <property type="match status" value="1"/>
</dbReference>
<dbReference type="InterPro" id="IPR011006">
    <property type="entry name" value="CheY-like_superfamily"/>
</dbReference>
<dbReference type="SUPFAM" id="SSF47384">
    <property type="entry name" value="Homodimeric domain of signal transducing histidine kinase"/>
    <property type="match status" value="1"/>
</dbReference>
<dbReference type="Pfam" id="PF00512">
    <property type="entry name" value="HisKA"/>
    <property type="match status" value="1"/>
</dbReference>
<dbReference type="InterPro" id="IPR015943">
    <property type="entry name" value="WD40/YVTN_repeat-like_dom_sf"/>
</dbReference>
<comment type="caution">
    <text evidence="12">The sequence shown here is derived from an EMBL/GenBank/DDBJ whole genome shotgun (WGS) entry which is preliminary data.</text>
</comment>
<dbReference type="Proteomes" id="UP000192277">
    <property type="component" value="Unassembled WGS sequence"/>
</dbReference>
<dbReference type="Gene3D" id="3.30.565.10">
    <property type="entry name" value="Histidine kinase-like ATPase, C-terminal domain"/>
    <property type="match status" value="1"/>
</dbReference>
<dbReference type="SUPFAM" id="SSF52172">
    <property type="entry name" value="CheY-like"/>
    <property type="match status" value="1"/>
</dbReference>
<dbReference type="RefSeq" id="WP_014219359.1">
    <property type="nucleotide sequence ID" value="NZ_LWBO01000007.1"/>
</dbReference>
<protein>
    <recommendedName>
        <fullName evidence="2">histidine kinase</fullName>
        <ecNumber evidence="2">2.7.13.3</ecNumber>
    </recommendedName>
</protein>
<dbReference type="InterPro" id="IPR005467">
    <property type="entry name" value="His_kinase_dom"/>
</dbReference>
<evidence type="ECO:0000259" key="9">
    <source>
        <dbReference type="PROSITE" id="PS01124"/>
    </source>
</evidence>
<feature type="coiled-coil region" evidence="7">
    <location>
        <begin position="800"/>
        <end position="834"/>
    </location>
</feature>
<feature type="signal peptide" evidence="8">
    <location>
        <begin position="1"/>
        <end position="20"/>
    </location>
</feature>
<organism evidence="12 13">
    <name type="scientific">Niastella koreensis</name>
    <dbReference type="NCBI Taxonomy" id="354356"/>
    <lineage>
        <taxon>Bacteria</taxon>
        <taxon>Pseudomonadati</taxon>
        <taxon>Bacteroidota</taxon>
        <taxon>Chitinophagia</taxon>
        <taxon>Chitinophagales</taxon>
        <taxon>Chitinophagaceae</taxon>
        <taxon>Niastella</taxon>
    </lineage>
</organism>
<accession>A0ABX3NYT3</accession>
<keyword evidence="13" id="KW-1185">Reference proteome</keyword>
<dbReference type="SUPFAM" id="SSF46689">
    <property type="entry name" value="Homeodomain-like"/>
    <property type="match status" value="1"/>
</dbReference>
<evidence type="ECO:0000256" key="7">
    <source>
        <dbReference type="SAM" id="Coils"/>
    </source>
</evidence>
<dbReference type="SUPFAM" id="SSF101898">
    <property type="entry name" value="NHL repeat"/>
    <property type="match status" value="1"/>
</dbReference>
<dbReference type="Pfam" id="PF00072">
    <property type="entry name" value="Response_reg"/>
    <property type="match status" value="1"/>
</dbReference>
<gene>
    <name evidence="12" type="ORF">A4D02_26770</name>
</gene>
<keyword evidence="8" id="KW-0732">Signal</keyword>
<dbReference type="InterPro" id="IPR004358">
    <property type="entry name" value="Sig_transdc_His_kin-like_C"/>
</dbReference>
<evidence type="ECO:0000259" key="10">
    <source>
        <dbReference type="PROSITE" id="PS50109"/>
    </source>
</evidence>
<dbReference type="PANTHER" id="PTHR43547:SF2">
    <property type="entry name" value="HYBRID SIGNAL TRANSDUCTION HISTIDINE KINASE C"/>
    <property type="match status" value="1"/>
</dbReference>
<keyword evidence="3 6" id="KW-0597">Phosphoprotein</keyword>
<dbReference type="InterPro" id="IPR036890">
    <property type="entry name" value="HATPase_C_sf"/>
</dbReference>
<dbReference type="EMBL" id="LWBO01000007">
    <property type="protein sequence ID" value="OQP50044.1"/>
    <property type="molecule type" value="Genomic_DNA"/>
</dbReference>